<dbReference type="Proteomes" id="UP000036987">
    <property type="component" value="Unassembled WGS sequence"/>
</dbReference>
<comment type="caution">
    <text evidence="3">The sequence shown here is derived from an EMBL/GenBank/DDBJ whole genome shotgun (WGS) entry which is preliminary data.</text>
</comment>
<feature type="transmembrane region" description="Helical" evidence="1">
    <location>
        <begin position="48"/>
        <end position="71"/>
    </location>
</feature>
<protein>
    <submittedName>
        <fullName evidence="3">Uncharacterized protein</fullName>
    </submittedName>
</protein>
<organism evidence="3 4">
    <name type="scientific">Zostera marina</name>
    <name type="common">Eelgrass</name>
    <dbReference type="NCBI Taxonomy" id="29655"/>
    <lineage>
        <taxon>Eukaryota</taxon>
        <taxon>Viridiplantae</taxon>
        <taxon>Streptophyta</taxon>
        <taxon>Embryophyta</taxon>
        <taxon>Tracheophyta</taxon>
        <taxon>Spermatophyta</taxon>
        <taxon>Magnoliopsida</taxon>
        <taxon>Liliopsida</taxon>
        <taxon>Zosteraceae</taxon>
        <taxon>Zostera</taxon>
    </lineage>
</organism>
<feature type="signal peptide" evidence="2">
    <location>
        <begin position="1"/>
        <end position="22"/>
    </location>
</feature>
<keyword evidence="1" id="KW-0472">Membrane</keyword>
<keyword evidence="1" id="KW-0812">Transmembrane</keyword>
<evidence type="ECO:0000313" key="3">
    <source>
        <dbReference type="EMBL" id="KMZ65172.1"/>
    </source>
</evidence>
<dbReference type="EMBL" id="LFYR01001062">
    <property type="protein sequence ID" value="KMZ65172.1"/>
    <property type="molecule type" value="Genomic_DNA"/>
</dbReference>
<sequence>MRWKHHWHRLWILLWQMVLSLADGCYHQLWILLWQMVLSLADGCYHQLWILTVLQVGCQFLFFVTSALLRFDKVTDLAVGRRETIR</sequence>
<reference evidence="4" key="1">
    <citation type="journal article" date="2016" name="Nature">
        <title>The genome of the seagrass Zostera marina reveals angiosperm adaptation to the sea.</title>
        <authorList>
            <person name="Olsen J.L."/>
            <person name="Rouze P."/>
            <person name="Verhelst B."/>
            <person name="Lin Y.-C."/>
            <person name="Bayer T."/>
            <person name="Collen J."/>
            <person name="Dattolo E."/>
            <person name="De Paoli E."/>
            <person name="Dittami S."/>
            <person name="Maumus F."/>
            <person name="Michel G."/>
            <person name="Kersting A."/>
            <person name="Lauritano C."/>
            <person name="Lohaus R."/>
            <person name="Toepel M."/>
            <person name="Tonon T."/>
            <person name="Vanneste K."/>
            <person name="Amirebrahimi M."/>
            <person name="Brakel J."/>
            <person name="Bostroem C."/>
            <person name="Chovatia M."/>
            <person name="Grimwood J."/>
            <person name="Jenkins J.W."/>
            <person name="Jueterbock A."/>
            <person name="Mraz A."/>
            <person name="Stam W.T."/>
            <person name="Tice H."/>
            <person name="Bornberg-Bauer E."/>
            <person name="Green P.J."/>
            <person name="Pearson G.A."/>
            <person name="Procaccini G."/>
            <person name="Duarte C.M."/>
            <person name="Schmutz J."/>
            <person name="Reusch T.B.H."/>
            <person name="Van de Peer Y."/>
        </authorList>
    </citation>
    <scope>NUCLEOTIDE SEQUENCE [LARGE SCALE GENOMIC DNA]</scope>
    <source>
        <strain evidence="4">cv. Finnish</strain>
    </source>
</reference>
<proteinExistence type="predicted"/>
<dbReference type="AlphaFoldDB" id="A0A0K9PAB5"/>
<name>A0A0K9PAB5_ZOSMR</name>
<accession>A0A0K9PAB5</accession>
<dbReference type="OrthoDB" id="67965at2759"/>
<keyword evidence="2" id="KW-0732">Signal</keyword>
<evidence type="ECO:0000256" key="1">
    <source>
        <dbReference type="SAM" id="Phobius"/>
    </source>
</evidence>
<gene>
    <name evidence="3" type="ORF">ZOSMA_332G00030</name>
</gene>
<evidence type="ECO:0000313" key="4">
    <source>
        <dbReference type="Proteomes" id="UP000036987"/>
    </source>
</evidence>
<evidence type="ECO:0000256" key="2">
    <source>
        <dbReference type="SAM" id="SignalP"/>
    </source>
</evidence>
<keyword evidence="1" id="KW-1133">Transmembrane helix</keyword>
<feature type="chain" id="PRO_5005527735" evidence="2">
    <location>
        <begin position="23"/>
        <end position="86"/>
    </location>
</feature>
<keyword evidence="4" id="KW-1185">Reference proteome</keyword>